<keyword evidence="1" id="KW-0812">Transmembrane</keyword>
<feature type="transmembrane region" description="Helical" evidence="1">
    <location>
        <begin position="6"/>
        <end position="33"/>
    </location>
</feature>
<dbReference type="HOGENOM" id="CLU_1188436_0_0_11"/>
<feature type="transmembrane region" description="Helical" evidence="1">
    <location>
        <begin position="83"/>
        <end position="105"/>
    </location>
</feature>
<keyword evidence="1" id="KW-0472">Membrane</keyword>
<evidence type="ECO:0000313" key="3">
    <source>
        <dbReference type="Proteomes" id="UP000008838"/>
    </source>
</evidence>
<dbReference type="KEGG" id="krh:KRH_02080"/>
<dbReference type="eggNOG" id="ENOG50341Z8">
    <property type="taxonomic scope" value="Bacteria"/>
</dbReference>
<reference evidence="2 3" key="1">
    <citation type="journal article" date="2008" name="J. Bacteriol.">
        <title>Complete genome sequence of the soil actinomycete Kocuria rhizophila.</title>
        <authorList>
            <person name="Takarada H."/>
            <person name="Sekine M."/>
            <person name="Kosugi H."/>
            <person name="Matsuo Y."/>
            <person name="Fujisawa T."/>
            <person name="Omata S."/>
            <person name="Kishi E."/>
            <person name="Shimizu A."/>
            <person name="Tsukatani N."/>
            <person name="Tanikawa S."/>
            <person name="Fujita N."/>
            <person name="Harayama S."/>
        </authorList>
    </citation>
    <scope>NUCLEOTIDE SEQUENCE [LARGE SCALE GENOMIC DNA]</scope>
    <source>
        <strain evidence="3">ATCC 9341 / DSM 348 / NBRC 103217 / DC2201</strain>
    </source>
</reference>
<feature type="transmembrane region" description="Helical" evidence="1">
    <location>
        <begin position="126"/>
        <end position="146"/>
    </location>
</feature>
<evidence type="ECO:0000256" key="1">
    <source>
        <dbReference type="SAM" id="Phobius"/>
    </source>
</evidence>
<dbReference type="RefSeq" id="WP_012397282.1">
    <property type="nucleotide sequence ID" value="NC_010617.1"/>
</dbReference>
<evidence type="ECO:0000313" key="2">
    <source>
        <dbReference type="EMBL" id="BAG28555.1"/>
    </source>
</evidence>
<keyword evidence="3" id="KW-1185">Reference proteome</keyword>
<protein>
    <submittedName>
        <fullName evidence="2">Hypothetical membrane protein</fullName>
    </submittedName>
</protein>
<dbReference type="AlphaFoldDB" id="B2GLB0"/>
<gene>
    <name evidence="2" type="ordered locus">KRH_02080</name>
</gene>
<keyword evidence="1" id="KW-1133">Transmembrane helix</keyword>
<proteinExistence type="predicted"/>
<dbReference type="InterPro" id="IPR021315">
    <property type="entry name" value="Gap/Sap"/>
</dbReference>
<dbReference type="EMBL" id="AP009152">
    <property type="protein sequence ID" value="BAG28555.1"/>
    <property type="molecule type" value="Genomic_DNA"/>
</dbReference>
<feature type="transmembrane region" description="Helical" evidence="1">
    <location>
        <begin position="45"/>
        <end position="63"/>
    </location>
</feature>
<feature type="transmembrane region" description="Helical" evidence="1">
    <location>
        <begin position="158"/>
        <end position="179"/>
    </location>
</feature>
<dbReference type="Proteomes" id="UP000008838">
    <property type="component" value="Chromosome"/>
</dbReference>
<name>B2GLB0_KOCRD</name>
<sequence length="227" mass="24797">MGAVLAGVVSVVGLGLVMGFSPTIYALVLRILTRRPHPSRSVHRLTLGMVLGTTLLLIVFRSVDPQTITALVEDRTKELLVRRGVDLTAGILLLVLAGVEFRRWCTRARPQRRRPRRPKTDSVRHMTTLGFVNTVVGVSGPATMYIAGRLITGLSHHLAVQAAYYALFLAAVVGPYWLLTWVWERVPALAGHVERLTRWVAAQDPRPVLAWGLTAAGAVFLVLGVTG</sequence>
<organism evidence="2 3">
    <name type="scientific">Kocuria rhizophila (strain ATCC 9341 / DSM 348 / NBRC 103217 / DC2201)</name>
    <dbReference type="NCBI Taxonomy" id="378753"/>
    <lineage>
        <taxon>Bacteria</taxon>
        <taxon>Bacillati</taxon>
        <taxon>Actinomycetota</taxon>
        <taxon>Actinomycetes</taxon>
        <taxon>Micrococcales</taxon>
        <taxon>Micrococcaceae</taxon>
        <taxon>Kocuria</taxon>
    </lineage>
</organism>
<dbReference type="Pfam" id="PF11139">
    <property type="entry name" value="SfLAP"/>
    <property type="match status" value="1"/>
</dbReference>
<dbReference type="OrthoDB" id="5062930at2"/>
<accession>B2GLB0</accession>
<feature type="transmembrane region" description="Helical" evidence="1">
    <location>
        <begin position="208"/>
        <end position="226"/>
    </location>
</feature>